<dbReference type="FunFam" id="3.40.228.10:FF:000003">
    <property type="entry name" value="Biotin sulfoxide reductase 2"/>
    <property type="match status" value="1"/>
</dbReference>
<dbReference type="InterPro" id="IPR006656">
    <property type="entry name" value="Mopterin_OxRdtase"/>
</dbReference>
<keyword evidence="4" id="KW-0479">Metal-binding</keyword>
<evidence type="ECO:0000313" key="11">
    <source>
        <dbReference type="EMBL" id="OUT08796.1"/>
    </source>
</evidence>
<comment type="cofactor">
    <cofactor evidence="1">
        <name>Mo-bis(molybdopterin guanine dinucleotide)</name>
        <dbReference type="ChEBI" id="CHEBI:60539"/>
    </cofactor>
</comment>
<evidence type="ECO:0000256" key="2">
    <source>
        <dbReference type="ARBA" id="ARBA00010312"/>
    </source>
</evidence>
<dbReference type="GO" id="GO:0030151">
    <property type="term" value="F:molybdenum ion binding"/>
    <property type="evidence" value="ECO:0007669"/>
    <property type="project" value="TreeGrafter"/>
</dbReference>
<proteinExistence type="inferred from homology"/>
<dbReference type="InterPro" id="IPR041460">
    <property type="entry name" value="Molybdopterin_N"/>
</dbReference>
<dbReference type="Pfam" id="PF01568">
    <property type="entry name" value="Molydop_binding"/>
    <property type="match status" value="1"/>
</dbReference>
<feature type="domain" description="Molybdopterin oxidoreductase" evidence="8">
    <location>
        <begin position="86"/>
        <end position="570"/>
    </location>
</feature>
<evidence type="ECO:0000256" key="1">
    <source>
        <dbReference type="ARBA" id="ARBA00001942"/>
    </source>
</evidence>
<dbReference type="GO" id="GO:0043546">
    <property type="term" value="F:molybdopterin cofactor binding"/>
    <property type="evidence" value="ECO:0007669"/>
    <property type="project" value="InterPro"/>
</dbReference>
<dbReference type="SUPFAM" id="SSF53706">
    <property type="entry name" value="Formate dehydrogenase/DMSO reductase, domains 1-3"/>
    <property type="match status" value="1"/>
</dbReference>
<evidence type="ECO:0000259" key="9">
    <source>
        <dbReference type="Pfam" id="PF01568"/>
    </source>
</evidence>
<dbReference type="InterPro" id="IPR050612">
    <property type="entry name" value="Prok_Mopterin_Oxidored"/>
</dbReference>
<evidence type="ECO:0000256" key="7">
    <source>
        <dbReference type="SAM" id="SignalP"/>
    </source>
</evidence>
<dbReference type="Pfam" id="PF18364">
    <property type="entry name" value="Molybdopterin_N"/>
    <property type="match status" value="1"/>
</dbReference>
<reference evidence="11 12" key="1">
    <citation type="submission" date="2017-04" db="EMBL/GenBank/DDBJ databases">
        <title>Complete genome of Campylobacter concisus ATCC 33237T and draft genomes for an additional eight well characterized C. concisus strains.</title>
        <authorList>
            <person name="Cornelius A.J."/>
            <person name="Miller W.G."/>
            <person name="Lastovica A.J."/>
            <person name="On S.L."/>
            <person name="French N.P."/>
            <person name="Vandenberg O."/>
            <person name="Biggs P.J."/>
        </authorList>
    </citation>
    <scope>NUCLEOTIDE SEQUENCE [LARGE SCALE GENOMIC DNA]</scope>
    <source>
        <strain evidence="11 12">CCUG 19995</strain>
    </source>
</reference>
<dbReference type="InterPro" id="IPR006655">
    <property type="entry name" value="Mopterin_OxRdtase_prok_CS"/>
</dbReference>
<dbReference type="Gene3D" id="2.40.40.20">
    <property type="match status" value="1"/>
</dbReference>
<feature type="domain" description="Molybdopterin dinucleotide-binding" evidence="9">
    <location>
        <begin position="696"/>
        <end position="810"/>
    </location>
</feature>
<keyword evidence="6" id="KW-0560">Oxidoreductase</keyword>
<dbReference type="InterPro" id="IPR009010">
    <property type="entry name" value="Asp_de-COase-like_dom_sf"/>
</dbReference>
<evidence type="ECO:0000256" key="5">
    <source>
        <dbReference type="ARBA" id="ARBA00022764"/>
    </source>
</evidence>
<dbReference type="PANTHER" id="PTHR43742">
    <property type="entry name" value="TRIMETHYLAMINE-N-OXIDE REDUCTASE"/>
    <property type="match status" value="1"/>
</dbReference>
<dbReference type="Gene3D" id="3.40.50.740">
    <property type="match status" value="1"/>
</dbReference>
<dbReference type="AlphaFoldDB" id="A0A1Y5MJM2"/>
<evidence type="ECO:0000259" key="8">
    <source>
        <dbReference type="Pfam" id="PF00384"/>
    </source>
</evidence>
<gene>
    <name evidence="11" type="ORF">B9N65_00180</name>
</gene>
<dbReference type="PANTHER" id="PTHR43742:SF10">
    <property type="entry name" value="TRIMETHYLAMINE-N-OXIDE REDUCTASE 2"/>
    <property type="match status" value="1"/>
</dbReference>
<organism evidence="11 12">
    <name type="scientific">Campylobacter concisus</name>
    <dbReference type="NCBI Taxonomy" id="199"/>
    <lineage>
        <taxon>Bacteria</taxon>
        <taxon>Pseudomonadati</taxon>
        <taxon>Campylobacterota</taxon>
        <taxon>Epsilonproteobacteria</taxon>
        <taxon>Campylobacterales</taxon>
        <taxon>Campylobacteraceae</taxon>
        <taxon>Campylobacter</taxon>
    </lineage>
</organism>
<comment type="caution">
    <text evidence="11">The sequence shown here is derived from an EMBL/GenBank/DDBJ whole genome shotgun (WGS) entry which is preliminary data.</text>
</comment>
<dbReference type="Gene3D" id="3.40.228.10">
    <property type="entry name" value="Dimethylsulfoxide Reductase, domain 2"/>
    <property type="match status" value="1"/>
</dbReference>
<evidence type="ECO:0000313" key="12">
    <source>
        <dbReference type="Proteomes" id="UP000196317"/>
    </source>
</evidence>
<dbReference type="Proteomes" id="UP000196317">
    <property type="component" value="Unassembled WGS sequence"/>
</dbReference>
<feature type="domain" description="Molybdopterin oxidoreductase N-terminal" evidence="10">
    <location>
        <begin position="42"/>
        <end position="83"/>
    </location>
</feature>
<dbReference type="GO" id="GO:0009061">
    <property type="term" value="P:anaerobic respiration"/>
    <property type="evidence" value="ECO:0007669"/>
    <property type="project" value="TreeGrafter"/>
</dbReference>
<dbReference type="GO" id="GO:0016491">
    <property type="term" value="F:oxidoreductase activity"/>
    <property type="evidence" value="ECO:0007669"/>
    <property type="project" value="UniProtKB-KW"/>
</dbReference>
<keyword evidence="5" id="KW-0574">Periplasm</keyword>
<dbReference type="Pfam" id="PF00384">
    <property type="entry name" value="Molybdopterin"/>
    <property type="match status" value="1"/>
</dbReference>
<dbReference type="EMBL" id="NDYN01000001">
    <property type="protein sequence ID" value="OUT08796.1"/>
    <property type="molecule type" value="Genomic_DNA"/>
</dbReference>
<comment type="similarity">
    <text evidence="2">Belongs to the prokaryotic molybdopterin-containing oxidoreductase family.</text>
</comment>
<evidence type="ECO:0000256" key="4">
    <source>
        <dbReference type="ARBA" id="ARBA00022723"/>
    </source>
</evidence>
<sequence length="835" mass="92558">MQRRKFLKGSLALAATPFLGGCAFSGNGSVKPSLVQNGSVKTSAYWGMMDVSVKDGVVTGSKPLSVLSSIPNPLRGYTADMIYKCRIKHPMVRKSYLENPDSPKPELRGQDEWVQVKYEDAIKLVARELKKTRAQRGLASVYAKSPAWKSSGNFNSSTTLLARFMNLTGGFVGGLGDYSTGAGQVIMPHVMGGIEVYEQQTTWPVVLENSKVVVIWGSDPVATLRVGWTATDELAYKYLEDLKNSDKEIIIIDPIKSLTGNFFDGKAKWIAPVPNTDTAMMLGMAYHLYKTKNYDKEFLESYTVGFDKFLPYLLGKKDGKPKTPKWASKICGVSEKVIKEFAVKMYKNRTMIMGGWAMQRAHHGEQPYWMLVTLAAMLGQIGLPGGGFGFSYHYSGGGVPTSTATVVGGINPADIGVIKDGKFKGYAKDVADERLKAEIEEMQAASFPVARIADVLLNPGKTIDHNGKKITYPDIDFIYWAGGNPFGHQQNLNKLKRAWQKPRTVVVNEIYWTPTAKMADIVFPVTTLYERDDITMVGDYSNQYIMPMKQVVAKQNEAKDDYQIFSDLSKAYADGVAEIYTDGAKEPLDFIKSYYDSAAKVINENKALGVKMPKFSEWWEKNEPTKFDSTAENEAWVRHAEFREDPILNALGTPSGLIEIYSETIANMNYDDCKGHAMWMEPTEWLGAKKKSASIHLLNPHPSVRLHSQLGITSLRDTYAVADREPILINTKNAKKLGIKTGDIVRVYNKRGEILAGAVVSDDVSYNVARLCEGAWYDPDEKGVCKNGCINVLTNDIPASKLSNANISHTTLVNIKKFKGEAPELSAFKEPKFSV</sequence>
<evidence type="ECO:0000256" key="6">
    <source>
        <dbReference type="ARBA" id="ARBA00023002"/>
    </source>
</evidence>
<name>A0A1Y5MJM2_9BACT</name>
<dbReference type="InterPro" id="IPR006657">
    <property type="entry name" value="MoPterin_dinucl-bd_dom"/>
</dbReference>
<keyword evidence="7" id="KW-0732">Signal</keyword>
<protein>
    <submittedName>
        <fullName evidence="11">Trimethylamine-N-oxide reductase TorA</fullName>
    </submittedName>
</protein>
<feature type="signal peptide" evidence="7">
    <location>
        <begin position="1"/>
        <end position="25"/>
    </location>
</feature>
<dbReference type="RefSeq" id="WP_012139887.1">
    <property type="nucleotide sequence ID" value="NZ_JALMFZ010000001.1"/>
</dbReference>
<dbReference type="PROSITE" id="PS00932">
    <property type="entry name" value="MOLYBDOPTERIN_PROK_3"/>
    <property type="match status" value="1"/>
</dbReference>
<dbReference type="GO" id="GO:0030288">
    <property type="term" value="C:outer membrane-bounded periplasmic space"/>
    <property type="evidence" value="ECO:0007669"/>
    <property type="project" value="TreeGrafter"/>
</dbReference>
<dbReference type="SUPFAM" id="SSF50692">
    <property type="entry name" value="ADC-like"/>
    <property type="match status" value="1"/>
</dbReference>
<dbReference type="Gene3D" id="3.90.55.10">
    <property type="entry name" value="Dimethylsulfoxide Reductase, domain 3"/>
    <property type="match status" value="1"/>
</dbReference>
<keyword evidence="3" id="KW-0500">Molybdenum</keyword>
<dbReference type="PROSITE" id="PS51257">
    <property type="entry name" value="PROKAR_LIPOPROTEIN"/>
    <property type="match status" value="1"/>
</dbReference>
<dbReference type="OMA" id="EILIYYT"/>
<feature type="chain" id="PRO_5010991213" evidence="7">
    <location>
        <begin position="26"/>
        <end position="835"/>
    </location>
</feature>
<accession>A0A1Y5MJM2</accession>
<evidence type="ECO:0000259" key="10">
    <source>
        <dbReference type="Pfam" id="PF18364"/>
    </source>
</evidence>
<evidence type="ECO:0000256" key="3">
    <source>
        <dbReference type="ARBA" id="ARBA00022505"/>
    </source>
</evidence>
<dbReference type="GO" id="GO:0009055">
    <property type="term" value="F:electron transfer activity"/>
    <property type="evidence" value="ECO:0007669"/>
    <property type="project" value="TreeGrafter"/>
</dbReference>